<dbReference type="InterPro" id="IPR011527">
    <property type="entry name" value="ABC1_TM_dom"/>
</dbReference>
<dbReference type="Gene3D" id="3.40.50.300">
    <property type="entry name" value="P-loop containing nucleotide triphosphate hydrolases"/>
    <property type="match status" value="1"/>
</dbReference>
<feature type="transmembrane region" description="Helical" evidence="9">
    <location>
        <begin position="401"/>
        <end position="423"/>
    </location>
</feature>
<evidence type="ECO:0000256" key="7">
    <source>
        <dbReference type="ARBA" id="ARBA00023136"/>
    </source>
</evidence>
<dbReference type="InterPro" id="IPR017871">
    <property type="entry name" value="ABC_transporter-like_CS"/>
</dbReference>
<name>A0A0K6S6R4_9ALVE</name>
<evidence type="ECO:0000256" key="5">
    <source>
        <dbReference type="ARBA" id="ARBA00022840"/>
    </source>
</evidence>
<keyword evidence="7 9" id="KW-0472">Membrane</keyword>
<evidence type="ECO:0000256" key="4">
    <source>
        <dbReference type="ARBA" id="ARBA00022741"/>
    </source>
</evidence>
<dbReference type="InterPro" id="IPR036640">
    <property type="entry name" value="ABC1_TM_sf"/>
</dbReference>
<dbReference type="PhylomeDB" id="A0A0K6S6R4"/>
<dbReference type="PANTHER" id="PTHR43394">
    <property type="entry name" value="ATP-DEPENDENT PERMEASE MDL1, MITOCHONDRIAL"/>
    <property type="match status" value="1"/>
</dbReference>
<dbReference type="Gene3D" id="1.20.1560.10">
    <property type="entry name" value="ABC transporter type 1, transmembrane domain"/>
    <property type="match status" value="1"/>
</dbReference>
<evidence type="ECO:0000256" key="1">
    <source>
        <dbReference type="ARBA" id="ARBA00004448"/>
    </source>
</evidence>
<dbReference type="InterPro" id="IPR027417">
    <property type="entry name" value="P-loop_NTPase"/>
</dbReference>
<keyword evidence="5" id="KW-0067">ATP-binding</keyword>
<dbReference type="VEuPathDB" id="CryptoDB:Cvel_17393"/>
<feature type="domain" description="ABC transporter" evidence="10">
    <location>
        <begin position="518"/>
        <end position="756"/>
    </location>
</feature>
<protein>
    <submittedName>
        <fullName evidence="12">Uncharacterized protein</fullName>
    </submittedName>
</protein>
<evidence type="ECO:0000256" key="9">
    <source>
        <dbReference type="SAM" id="Phobius"/>
    </source>
</evidence>
<keyword evidence="6 9" id="KW-1133">Transmembrane helix</keyword>
<accession>A0A0K6S6R4</accession>
<feature type="transmembrane region" description="Helical" evidence="9">
    <location>
        <begin position="12"/>
        <end position="31"/>
    </location>
</feature>
<feature type="transmembrane region" description="Helical" evidence="9">
    <location>
        <begin position="132"/>
        <end position="157"/>
    </location>
</feature>
<feature type="transmembrane region" description="Helical" evidence="9">
    <location>
        <begin position="324"/>
        <end position="343"/>
    </location>
</feature>
<dbReference type="Pfam" id="PF00664">
    <property type="entry name" value="ABC_membrane"/>
    <property type="match status" value="1"/>
</dbReference>
<dbReference type="InterPro" id="IPR003593">
    <property type="entry name" value="AAA+_ATPase"/>
</dbReference>
<dbReference type="InterPro" id="IPR039421">
    <property type="entry name" value="Type_1_exporter"/>
</dbReference>
<evidence type="ECO:0000256" key="8">
    <source>
        <dbReference type="SAM" id="MobiDB-lite"/>
    </source>
</evidence>
<dbReference type="FunFam" id="3.40.50.300:FF:000403">
    <property type="entry name" value="ATP-binding cassette sub-family B member 8, mitochondrial"/>
    <property type="match status" value="1"/>
</dbReference>
<dbReference type="EMBL" id="CDMZ01000423">
    <property type="protein sequence ID" value="CUC09244.1"/>
    <property type="molecule type" value="Genomic_DNA"/>
</dbReference>
<evidence type="ECO:0000256" key="6">
    <source>
        <dbReference type="ARBA" id="ARBA00022989"/>
    </source>
</evidence>
<evidence type="ECO:0000259" key="10">
    <source>
        <dbReference type="PROSITE" id="PS50893"/>
    </source>
</evidence>
<dbReference type="PROSITE" id="PS50893">
    <property type="entry name" value="ABC_TRANSPORTER_2"/>
    <property type="match status" value="1"/>
</dbReference>
<proteinExistence type="predicted"/>
<dbReference type="CDD" id="cd03249">
    <property type="entry name" value="ABC_MTABC3_MDL1_MDL2"/>
    <property type="match status" value="1"/>
</dbReference>
<comment type="subcellular location">
    <subcellularLocation>
        <location evidence="1">Mitochondrion inner membrane</location>
        <topology evidence="1">Multi-pass membrane protein</topology>
    </subcellularLocation>
</comment>
<organism evidence="12">
    <name type="scientific">Chromera velia CCMP2878</name>
    <dbReference type="NCBI Taxonomy" id="1169474"/>
    <lineage>
        <taxon>Eukaryota</taxon>
        <taxon>Sar</taxon>
        <taxon>Alveolata</taxon>
        <taxon>Colpodellida</taxon>
        <taxon>Chromeraceae</taxon>
        <taxon>Chromera</taxon>
    </lineage>
</organism>
<dbReference type="InterPro" id="IPR003439">
    <property type="entry name" value="ABC_transporter-like_ATP-bd"/>
</dbReference>
<dbReference type="GO" id="GO:0005524">
    <property type="term" value="F:ATP binding"/>
    <property type="evidence" value="ECO:0007669"/>
    <property type="project" value="UniProtKB-KW"/>
</dbReference>
<evidence type="ECO:0000313" key="12">
    <source>
        <dbReference type="EMBL" id="CUC09244.1"/>
    </source>
</evidence>
<dbReference type="PROSITE" id="PS50929">
    <property type="entry name" value="ABC_TM1F"/>
    <property type="match status" value="1"/>
</dbReference>
<feature type="compositionally biased region" description="Polar residues" evidence="8">
    <location>
        <begin position="61"/>
        <end position="72"/>
    </location>
</feature>
<feature type="transmembrane region" description="Helical" evidence="9">
    <location>
        <begin position="177"/>
        <end position="199"/>
    </location>
</feature>
<dbReference type="GO" id="GO:0090374">
    <property type="term" value="P:oligopeptide export from mitochondrion"/>
    <property type="evidence" value="ECO:0007669"/>
    <property type="project" value="TreeGrafter"/>
</dbReference>
<keyword evidence="2" id="KW-0813">Transport</keyword>
<dbReference type="AlphaFoldDB" id="A0A0K6S6R4"/>
<feature type="transmembrane region" description="Helical" evidence="9">
    <location>
        <begin position="443"/>
        <end position="462"/>
    </location>
</feature>
<dbReference type="GO" id="GO:0016887">
    <property type="term" value="F:ATP hydrolysis activity"/>
    <property type="evidence" value="ECO:0007669"/>
    <property type="project" value="InterPro"/>
</dbReference>
<dbReference type="SUPFAM" id="SSF90123">
    <property type="entry name" value="ABC transporter transmembrane region"/>
    <property type="match status" value="1"/>
</dbReference>
<dbReference type="GO" id="GO:0005743">
    <property type="term" value="C:mitochondrial inner membrane"/>
    <property type="evidence" value="ECO:0007669"/>
    <property type="project" value="UniProtKB-SubCell"/>
</dbReference>
<dbReference type="PROSITE" id="PS00211">
    <property type="entry name" value="ABC_TRANSPORTER_1"/>
    <property type="match status" value="1"/>
</dbReference>
<reference evidence="12" key="1">
    <citation type="submission" date="2014-11" db="EMBL/GenBank/DDBJ databases">
        <title>Molecular phylogeny of cliff fern family Woodsiaceae with morphological implications.</title>
        <authorList>
            <person name="Shao Y.-Z."/>
            <person name="Wei R."/>
            <person name="Zhang X.-C."/>
        </authorList>
    </citation>
    <scope>NUCLEOTIDE SEQUENCE</scope>
</reference>
<dbReference type="SUPFAM" id="SSF52540">
    <property type="entry name" value="P-loop containing nucleoside triphosphate hydrolases"/>
    <property type="match status" value="1"/>
</dbReference>
<feature type="domain" description="ABC transmembrane type-1" evidence="11">
    <location>
        <begin position="179"/>
        <end position="466"/>
    </location>
</feature>
<keyword evidence="3 9" id="KW-0812">Transmembrane</keyword>
<sequence length="825" mass="88700">MHRSWKTLGFSALVGLSLLSLVTVSLFVYSIQETGPSLQPNPLSGTQAGREDVIHPALTTEVRSPQPSSFRGSTPPVPLSPETAVKSGRDGDGVGLTGAEAEVVVEPGGGSEDPIHDFLEKFAPWLAGMNTVLLLSVGTLVVVCLITGGTVGLFLILTKMRGALGRIFALANPDFWLIVWGTFFLFAGTVTQMVMPAVLGDLSNLVTSQEDPESKSARLNRTIFLLVIAMTAGSVFTMLRGAFFTLAGERVVARLRRRLFLSLVRQEIGFFDEVQSGELVNRLAADATTIQNAATVNVSMGLRWLAQAVLGLLVLFLVSWKLTLVMVAVVPPVAVFAVLYGKLAGKVSEQYQKALAEGGEVASEVFGGIRTVRSFSMEVRKEAARYNGKVDAAYKLGVKQAWYYGGFSGVVGLVAYLAIALVLWYGGKLVISGEMSPGTLTSFLFYTLYVAIAVGGLGDLFSQLMKAVGASRRIFSFIDREPLVNCEGGERPDEGVLGRGGKQTEGVKGKGGAIAGEIVFENVEFAYPQRSDVQVARGLSFTCKPGEVVALVGPSGAGKSTIVALIERFYDPTAGSVSLDGRNLKDLDPRWLHEKVALVAQEPALFSGTVAENIAYGREAGSWTMEEVQKAAEEANAHTFISGFPDGYDTKVGERGVQLSGGQKQRVAIARALMMNPRVLLLDEATSALDAESEALVQKALERVMKGRTVVIIAHRLSTVRDADQVLVLNQGKVVESGTHPELLKAGGLYRDLVRRQLQVDFLLNTCSGQMGAREPRRPWKGKTTRHCCKSEGGERRRHDVRNAFLFGFVGGKGEGKGRRGCEAF</sequence>
<evidence type="ECO:0000259" key="11">
    <source>
        <dbReference type="PROSITE" id="PS50929"/>
    </source>
</evidence>
<dbReference type="SMART" id="SM00382">
    <property type="entry name" value="AAA"/>
    <property type="match status" value="1"/>
</dbReference>
<feature type="transmembrane region" description="Helical" evidence="9">
    <location>
        <begin position="301"/>
        <end position="318"/>
    </location>
</feature>
<dbReference type="PANTHER" id="PTHR43394:SF1">
    <property type="entry name" value="ATP-BINDING CASSETTE SUB-FAMILY B MEMBER 10, MITOCHONDRIAL"/>
    <property type="match status" value="1"/>
</dbReference>
<evidence type="ECO:0000256" key="2">
    <source>
        <dbReference type="ARBA" id="ARBA00022448"/>
    </source>
</evidence>
<keyword evidence="4" id="KW-0547">Nucleotide-binding</keyword>
<feature type="region of interest" description="Disordered" evidence="8">
    <location>
        <begin position="60"/>
        <end position="91"/>
    </location>
</feature>
<feature type="transmembrane region" description="Helical" evidence="9">
    <location>
        <begin position="223"/>
        <end position="248"/>
    </location>
</feature>
<dbReference type="GO" id="GO:0015421">
    <property type="term" value="F:ABC-type oligopeptide transporter activity"/>
    <property type="evidence" value="ECO:0007669"/>
    <property type="project" value="TreeGrafter"/>
</dbReference>
<dbReference type="FunFam" id="1.20.1560.10:FF:000058">
    <property type="entry name" value="ABC transporter B family member 25"/>
    <property type="match status" value="1"/>
</dbReference>
<evidence type="ECO:0000256" key="3">
    <source>
        <dbReference type="ARBA" id="ARBA00022692"/>
    </source>
</evidence>
<dbReference type="Pfam" id="PF00005">
    <property type="entry name" value="ABC_tran"/>
    <property type="match status" value="1"/>
</dbReference>
<gene>
    <name evidence="12" type="ORF">Cvel_17393.t2</name>
</gene>